<proteinExistence type="predicted"/>
<comment type="caution">
    <text evidence="4">The sequence shown here is derived from an EMBL/GenBank/DDBJ whole genome shotgun (WGS) entry which is preliminary data.</text>
</comment>
<organism evidence="4 5">
    <name type="scientific">Stichopus japonicus</name>
    <name type="common">Sea cucumber</name>
    <dbReference type="NCBI Taxonomy" id="307972"/>
    <lineage>
        <taxon>Eukaryota</taxon>
        <taxon>Metazoa</taxon>
        <taxon>Echinodermata</taxon>
        <taxon>Eleutherozoa</taxon>
        <taxon>Echinozoa</taxon>
        <taxon>Holothuroidea</taxon>
        <taxon>Aspidochirotacea</taxon>
        <taxon>Aspidochirotida</taxon>
        <taxon>Stichopodidae</taxon>
        <taxon>Apostichopus</taxon>
    </lineage>
</organism>
<evidence type="ECO:0000313" key="5">
    <source>
        <dbReference type="Proteomes" id="UP000230750"/>
    </source>
</evidence>
<gene>
    <name evidence="4" type="ORF">BSL78_11545</name>
</gene>
<name>A0A2G8KU94_STIJA</name>
<dbReference type="InterPro" id="IPR036179">
    <property type="entry name" value="Ig-like_dom_sf"/>
</dbReference>
<evidence type="ECO:0000313" key="4">
    <source>
        <dbReference type="EMBL" id="PIK51583.1"/>
    </source>
</evidence>
<evidence type="ECO:0000256" key="1">
    <source>
        <dbReference type="ARBA" id="ARBA00023157"/>
    </source>
</evidence>
<evidence type="ECO:0000256" key="2">
    <source>
        <dbReference type="SAM" id="Phobius"/>
    </source>
</evidence>
<dbReference type="Gene3D" id="2.60.40.10">
    <property type="entry name" value="Immunoglobulins"/>
    <property type="match status" value="2"/>
</dbReference>
<accession>A0A2G8KU94</accession>
<dbReference type="Pfam" id="PF08205">
    <property type="entry name" value="C2-set_2"/>
    <property type="match status" value="1"/>
</dbReference>
<dbReference type="PROSITE" id="PS50835">
    <property type="entry name" value="IG_LIKE"/>
    <property type="match status" value="1"/>
</dbReference>
<keyword evidence="1" id="KW-1015">Disulfide bond</keyword>
<evidence type="ECO:0000259" key="3">
    <source>
        <dbReference type="PROSITE" id="PS50835"/>
    </source>
</evidence>
<keyword evidence="5" id="KW-1185">Reference proteome</keyword>
<dbReference type="InterPro" id="IPR013162">
    <property type="entry name" value="CD80_C2-set"/>
</dbReference>
<dbReference type="InterPro" id="IPR013783">
    <property type="entry name" value="Ig-like_fold"/>
</dbReference>
<sequence>MPQIHRVILDDSVTLQCPWSSEGNKQWYFNDSQLYFNKLCLDRRCDDSILLREDYSLYIRSVEIQLEGEYQCKQASRLIMRHKLIVEGQDGFLKIQCLVGTSHEWYELPILTLFVNGDVVSSKTAAEVPYKGSGKATCIAIGARPSPNLTWIIDKEGVISSQTVRLSQDTVSWDSTTQSFNVTSTVQFSPRTKNGSIVCHALTYFNDTVDKFISYVTKGRTIVTDNRSKVDMKSAGITEQTVPVILVPITVICTAIIIMCILWAAKHAHCCHPQIPQVTLPCEMSEESVREQPVLTSVKTSSIRPTSQRLSLELPQLPHYNSNESRRVTKPEAEHGIYSMIDESFPEFRVYREEDLCKVVTLNIGKSYTRWMGMIKESLGTKCVIITTASETAITTNDVHWDLFAKRALELPMSDYITKLEGICISSGQLHLLHENLACGTLAAHMTARKPEGSI</sequence>
<dbReference type="Proteomes" id="UP000230750">
    <property type="component" value="Unassembled WGS sequence"/>
</dbReference>
<dbReference type="EMBL" id="MRZV01000365">
    <property type="protein sequence ID" value="PIK51583.1"/>
    <property type="molecule type" value="Genomic_DNA"/>
</dbReference>
<dbReference type="SUPFAM" id="SSF48726">
    <property type="entry name" value="Immunoglobulin"/>
    <property type="match status" value="2"/>
</dbReference>
<reference evidence="4 5" key="1">
    <citation type="journal article" date="2017" name="PLoS Biol.">
        <title>The sea cucumber genome provides insights into morphological evolution and visceral regeneration.</title>
        <authorList>
            <person name="Zhang X."/>
            <person name="Sun L."/>
            <person name="Yuan J."/>
            <person name="Sun Y."/>
            <person name="Gao Y."/>
            <person name="Zhang L."/>
            <person name="Li S."/>
            <person name="Dai H."/>
            <person name="Hamel J.F."/>
            <person name="Liu C."/>
            <person name="Yu Y."/>
            <person name="Liu S."/>
            <person name="Lin W."/>
            <person name="Guo K."/>
            <person name="Jin S."/>
            <person name="Xu P."/>
            <person name="Storey K.B."/>
            <person name="Huan P."/>
            <person name="Zhang T."/>
            <person name="Zhou Y."/>
            <person name="Zhang J."/>
            <person name="Lin C."/>
            <person name="Li X."/>
            <person name="Xing L."/>
            <person name="Huo D."/>
            <person name="Sun M."/>
            <person name="Wang L."/>
            <person name="Mercier A."/>
            <person name="Li F."/>
            <person name="Yang H."/>
            <person name="Xiang J."/>
        </authorList>
    </citation>
    <scope>NUCLEOTIDE SEQUENCE [LARGE SCALE GENOMIC DNA]</scope>
    <source>
        <strain evidence="4">Shaxun</strain>
        <tissue evidence="4">Muscle</tissue>
    </source>
</reference>
<keyword evidence="2" id="KW-1133">Transmembrane helix</keyword>
<dbReference type="AlphaFoldDB" id="A0A2G8KU94"/>
<dbReference type="InterPro" id="IPR007110">
    <property type="entry name" value="Ig-like_dom"/>
</dbReference>
<keyword evidence="2" id="KW-0472">Membrane</keyword>
<feature type="transmembrane region" description="Helical" evidence="2">
    <location>
        <begin position="242"/>
        <end position="265"/>
    </location>
</feature>
<keyword evidence="2" id="KW-0812">Transmembrane</keyword>
<dbReference type="OrthoDB" id="4062651at2759"/>
<feature type="domain" description="Ig-like" evidence="3">
    <location>
        <begin position="109"/>
        <end position="201"/>
    </location>
</feature>
<protein>
    <recommendedName>
        <fullName evidence="3">Ig-like domain-containing protein</fullName>
    </recommendedName>
</protein>